<proteinExistence type="predicted"/>
<dbReference type="RefSeq" id="WP_342667866.1">
    <property type="nucleotide sequence ID" value="NZ_FTNE01000011.1"/>
</dbReference>
<dbReference type="InterPro" id="IPR016181">
    <property type="entry name" value="Acyl_CoA_acyltransferase"/>
</dbReference>
<keyword evidence="2" id="KW-1185">Reference proteome</keyword>
<dbReference type="SUPFAM" id="SSF55729">
    <property type="entry name" value="Acyl-CoA N-acyltransferases (Nat)"/>
    <property type="match status" value="1"/>
</dbReference>
<reference evidence="1 2" key="1">
    <citation type="submission" date="2017-01" db="EMBL/GenBank/DDBJ databases">
        <authorList>
            <person name="Varghese N."/>
            <person name="Submissions S."/>
        </authorList>
    </citation>
    <scope>NUCLEOTIDE SEQUENCE [LARGE SCALE GENOMIC DNA]</scope>
    <source>
        <strain evidence="1 2">ATCC 35905</strain>
    </source>
</reference>
<evidence type="ECO:0008006" key="3">
    <source>
        <dbReference type="Google" id="ProtNLM"/>
    </source>
</evidence>
<sequence length="196" mass="21841">MPLTIETLRGAAILPHLAALADLRMTVFRAWPYLYEGDAAYERHYVATYAASRHAAIIIARDDQTIVGASTCLPLTDEAESLQTPFRAAGFDPAAICYFGESVLLEPYRGQGAGVAFFTAREAHARTIHGVTHAAFCAVIRNPADPRRPPRTTPLDDFWRHRGFTPHQGLICTMRWREIGTEAETENHLQAWLKPL</sequence>
<organism evidence="1 2">
    <name type="scientific">Acidiphilium rubrum</name>
    <dbReference type="NCBI Taxonomy" id="526"/>
    <lineage>
        <taxon>Bacteria</taxon>
        <taxon>Pseudomonadati</taxon>
        <taxon>Pseudomonadota</taxon>
        <taxon>Alphaproteobacteria</taxon>
        <taxon>Acetobacterales</taxon>
        <taxon>Acidocellaceae</taxon>
        <taxon>Acidiphilium</taxon>
    </lineage>
</organism>
<dbReference type="EMBL" id="FTNE01000011">
    <property type="protein sequence ID" value="SIQ87940.1"/>
    <property type="molecule type" value="Genomic_DNA"/>
</dbReference>
<name>A0A8G2CKV8_ACIRU</name>
<evidence type="ECO:0000313" key="2">
    <source>
        <dbReference type="Proteomes" id="UP000186308"/>
    </source>
</evidence>
<evidence type="ECO:0000313" key="1">
    <source>
        <dbReference type="EMBL" id="SIQ87940.1"/>
    </source>
</evidence>
<accession>A0A8G2CKV8</accession>
<protein>
    <recommendedName>
        <fullName evidence="3">N-acetyltransferase domain-containing protein</fullName>
    </recommendedName>
</protein>
<dbReference type="Gene3D" id="3.40.630.30">
    <property type="match status" value="1"/>
</dbReference>
<dbReference type="AlphaFoldDB" id="A0A8G2CKV8"/>
<gene>
    <name evidence="1" type="ORF">SAMN05421828_1114</name>
</gene>
<comment type="caution">
    <text evidence="1">The sequence shown here is derived from an EMBL/GenBank/DDBJ whole genome shotgun (WGS) entry which is preliminary data.</text>
</comment>
<dbReference type="Proteomes" id="UP000186308">
    <property type="component" value="Unassembled WGS sequence"/>
</dbReference>